<evidence type="ECO:0000313" key="2">
    <source>
        <dbReference type="EMBL" id="KAK8379936.1"/>
    </source>
</evidence>
<organism evidence="2 3">
    <name type="scientific">Scylla paramamosain</name>
    <name type="common">Mud crab</name>
    <dbReference type="NCBI Taxonomy" id="85552"/>
    <lineage>
        <taxon>Eukaryota</taxon>
        <taxon>Metazoa</taxon>
        <taxon>Ecdysozoa</taxon>
        <taxon>Arthropoda</taxon>
        <taxon>Crustacea</taxon>
        <taxon>Multicrustacea</taxon>
        <taxon>Malacostraca</taxon>
        <taxon>Eumalacostraca</taxon>
        <taxon>Eucarida</taxon>
        <taxon>Decapoda</taxon>
        <taxon>Pleocyemata</taxon>
        <taxon>Brachyura</taxon>
        <taxon>Eubrachyura</taxon>
        <taxon>Portunoidea</taxon>
        <taxon>Portunidae</taxon>
        <taxon>Portuninae</taxon>
        <taxon>Scylla</taxon>
    </lineage>
</organism>
<protein>
    <submittedName>
        <fullName evidence="2">Uncharacterized protein</fullName>
    </submittedName>
</protein>
<name>A0AAW0SXP6_SCYPA</name>
<accession>A0AAW0SXP6</accession>
<keyword evidence="1" id="KW-0472">Membrane</keyword>
<keyword evidence="1" id="KW-1133">Transmembrane helix</keyword>
<keyword evidence="1" id="KW-0812">Transmembrane</keyword>
<reference evidence="2 3" key="1">
    <citation type="submission" date="2023-03" db="EMBL/GenBank/DDBJ databases">
        <title>High-quality genome of Scylla paramamosain provides insights in environmental adaptation.</title>
        <authorList>
            <person name="Zhang L."/>
        </authorList>
    </citation>
    <scope>NUCLEOTIDE SEQUENCE [LARGE SCALE GENOMIC DNA]</scope>
    <source>
        <strain evidence="2">LZ_2023a</strain>
        <tissue evidence="2">Muscle</tissue>
    </source>
</reference>
<evidence type="ECO:0000313" key="3">
    <source>
        <dbReference type="Proteomes" id="UP001487740"/>
    </source>
</evidence>
<dbReference type="Proteomes" id="UP001487740">
    <property type="component" value="Unassembled WGS sequence"/>
</dbReference>
<feature type="transmembrane region" description="Helical" evidence="1">
    <location>
        <begin position="6"/>
        <end position="29"/>
    </location>
</feature>
<proteinExistence type="predicted"/>
<comment type="caution">
    <text evidence="2">The sequence shown here is derived from an EMBL/GenBank/DDBJ whole genome shotgun (WGS) entry which is preliminary data.</text>
</comment>
<dbReference type="EMBL" id="JARAKH010000043">
    <property type="protein sequence ID" value="KAK8379936.1"/>
    <property type="molecule type" value="Genomic_DNA"/>
</dbReference>
<keyword evidence="3" id="KW-1185">Reference proteome</keyword>
<evidence type="ECO:0000256" key="1">
    <source>
        <dbReference type="SAM" id="Phobius"/>
    </source>
</evidence>
<gene>
    <name evidence="2" type="ORF">O3P69_019753</name>
</gene>
<dbReference type="AlphaFoldDB" id="A0AAW0SXP6"/>
<sequence>MGFSEMDGFFLSIFLAVCIVVAVLVRCLCYRLSCVRELLSGAPESHPGEEILPRTTATVITPARHSRVTSTAAPTHPRAAQILFPPSGFTPEI</sequence>